<dbReference type="InterPro" id="IPR030903">
    <property type="entry name" value="CDPS"/>
</dbReference>
<dbReference type="Pfam" id="PF16715">
    <property type="entry name" value="CDPS"/>
    <property type="match status" value="1"/>
</dbReference>
<dbReference type="Proteomes" id="UP001474181">
    <property type="component" value="Unassembled WGS sequence"/>
</dbReference>
<dbReference type="InterPro" id="IPR038622">
    <property type="entry name" value="CDPS_sf"/>
</dbReference>
<gene>
    <name evidence="4" type="ORF">ABT404_52705</name>
</gene>
<evidence type="ECO:0000313" key="5">
    <source>
        <dbReference type="Proteomes" id="UP001474181"/>
    </source>
</evidence>
<proteinExistence type="inferred from homology"/>
<evidence type="ECO:0000313" key="4">
    <source>
        <dbReference type="EMBL" id="MER7188027.1"/>
    </source>
</evidence>
<evidence type="ECO:0000256" key="2">
    <source>
        <dbReference type="ARBA" id="ARBA00022679"/>
    </source>
</evidence>
<dbReference type="RefSeq" id="WP_350792818.1">
    <property type="nucleotide sequence ID" value="NZ_JBEPEK010001004.1"/>
</dbReference>
<comment type="similarity">
    <text evidence="1">Belongs to the CDPS family.</text>
</comment>
<name>A0ABV1XG53_9ACTN</name>
<evidence type="ECO:0000256" key="1">
    <source>
        <dbReference type="ARBA" id="ARBA00006034"/>
    </source>
</evidence>
<dbReference type="EMBL" id="JBEPEK010001004">
    <property type="protein sequence ID" value="MER7188027.1"/>
    <property type="molecule type" value="Genomic_DNA"/>
</dbReference>
<keyword evidence="2" id="KW-0808">Transferase</keyword>
<protein>
    <recommendedName>
        <fullName evidence="3">Cyclodipeptide synthase</fullName>
    </recommendedName>
</protein>
<reference evidence="4 5" key="1">
    <citation type="submission" date="2024-06" db="EMBL/GenBank/DDBJ databases">
        <title>The Natural Products Discovery Center: Release of the First 8490 Sequenced Strains for Exploring Actinobacteria Biosynthetic Diversity.</title>
        <authorList>
            <person name="Kalkreuter E."/>
            <person name="Kautsar S.A."/>
            <person name="Yang D."/>
            <person name="Bader C.D."/>
            <person name="Teijaro C.N."/>
            <person name="Fluegel L."/>
            <person name="Davis C.M."/>
            <person name="Simpson J.R."/>
            <person name="Lauterbach L."/>
            <person name="Steele A.D."/>
            <person name="Gui C."/>
            <person name="Meng S."/>
            <person name="Li G."/>
            <person name="Viehrig K."/>
            <person name="Ye F."/>
            <person name="Su P."/>
            <person name="Kiefer A.F."/>
            <person name="Nichols A."/>
            <person name="Cepeda A.J."/>
            <person name="Yan W."/>
            <person name="Fan B."/>
            <person name="Jiang Y."/>
            <person name="Adhikari A."/>
            <person name="Zheng C.-J."/>
            <person name="Schuster L."/>
            <person name="Cowan T.M."/>
            <person name="Smanski M.J."/>
            <person name="Chevrette M.G."/>
            <person name="De Carvalho L.P.S."/>
            <person name="Shen B."/>
        </authorList>
    </citation>
    <scope>NUCLEOTIDE SEQUENCE [LARGE SCALE GENOMIC DNA]</scope>
    <source>
        <strain evidence="4 5">NPDC000234</strain>
    </source>
</reference>
<evidence type="ECO:0000256" key="3">
    <source>
        <dbReference type="ARBA" id="ARBA00030771"/>
    </source>
</evidence>
<organism evidence="4 5">
    <name type="scientific">Streptomyces hyaluromycini</name>
    <dbReference type="NCBI Taxonomy" id="1377993"/>
    <lineage>
        <taxon>Bacteria</taxon>
        <taxon>Bacillati</taxon>
        <taxon>Actinomycetota</taxon>
        <taxon>Actinomycetes</taxon>
        <taxon>Kitasatosporales</taxon>
        <taxon>Streptomycetaceae</taxon>
        <taxon>Streptomyces</taxon>
    </lineage>
</organism>
<comment type="caution">
    <text evidence="4">The sequence shown here is derived from an EMBL/GenBank/DDBJ whole genome shotgun (WGS) entry which is preliminary data.</text>
</comment>
<sequence length="239" mass="26457">MTTASVLMADAFEIQPYTSHCRVIHDEGAHAVIGVSVGNGYFSARRLHGLARWGLEHFDRVDFVYTDLYVAEMYEAFGYQPGEARREAVKSVRGVRAKVRNAVAEADPGVARLRWQPMSHFRANAAYQEIHRQLHRQLGEDDDFRAVCDDLVGCFLATRGEAADARQRAVCLEYVCAELPLFLDTPAILRVPSSLVCYHQRLPMAELLYGRGAGLRASRNQGHAIVTPVAARGCDAPAA</sequence>
<dbReference type="NCBIfam" id="TIGR04539">
    <property type="entry name" value="tRNA_cyclodipep"/>
    <property type="match status" value="1"/>
</dbReference>
<keyword evidence="5" id="KW-1185">Reference proteome</keyword>
<dbReference type="Gene3D" id="3.40.50.11710">
    <property type="entry name" value="Cyclodipeptide synthase"/>
    <property type="match status" value="1"/>
</dbReference>
<accession>A0ABV1XG53</accession>